<feature type="domain" description="ATP-cone" evidence="9">
    <location>
        <begin position="49"/>
        <end position="139"/>
    </location>
</feature>
<evidence type="ECO:0000256" key="7">
    <source>
        <dbReference type="ARBA" id="ARBA00023163"/>
    </source>
</evidence>
<dbReference type="Proteomes" id="UP000468766">
    <property type="component" value="Unassembled WGS sequence"/>
</dbReference>
<dbReference type="InterPro" id="IPR055173">
    <property type="entry name" value="NrdR-like_N"/>
</dbReference>
<organism evidence="10 11">
    <name type="scientific">Heliorestis acidaminivorans</name>
    <dbReference type="NCBI Taxonomy" id="553427"/>
    <lineage>
        <taxon>Bacteria</taxon>
        <taxon>Bacillati</taxon>
        <taxon>Bacillota</taxon>
        <taxon>Clostridia</taxon>
        <taxon>Eubacteriales</taxon>
        <taxon>Heliobacteriaceae</taxon>
        <taxon>Heliorestis</taxon>
    </lineage>
</organism>
<evidence type="ECO:0000256" key="3">
    <source>
        <dbReference type="ARBA" id="ARBA00022833"/>
    </source>
</evidence>
<name>A0A6I0EUR5_9FIRM</name>
<evidence type="ECO:0000256" key="4">
    <source>
        <dbReference type="ARBA" id="ARBA00022840"/>
    </source>
</evidence>
<keyword evidence="7 8" id="KW-0804">Transcription</keyword>
<dbReference type="GO" id="GO:0008270">
    <property type="term" value="F:zinc ion binding"/>
    <property type="evidence" value="ECO:0007669"/>
    <property type="project" value="UniProtKB-UniRule"/>
</dbReference>
<keyword evidence="8" id="KW-0863">Zinc-finger</keyword>
<evidence type="ECO:0000256" key="6">
    <source>
        <dbReference type="ARBA" id="ARBA00023125"/>
    </source>
</evidence>
<dbReference type="GO" id="GO:0005524">
    <property type="term" value="F:ATP binding"/>
    <property type="evidence" value="ECO:0007669"/>
    <property type="project" value="UniProtKB-UniRule"/>
</dbReference>
<comment type="cofactor">
    <cofactor evidence="8">
        <name>Zn(2+)</name>
        <dbReference type="ChEBI" id="CHEBI:29105"/>
    </cofactor>
    <text evidence="8">Binds 1 zinc ion.</text>
</comment>
<comment type="similarity">
    <text evidence="8">Belongs to the NrdR family.</text>
</comment>
<dbReference type="OrthoDB" id="9807461at2"/>
<comment type="caution">
    <text evidence="10">The sequence shown here is derived from an EMBL/GenBank/DDBJ whole genome shotgun (WGS) entry which is preliminary data.</text>
</comment>
<protein>
    <recommendedName>
        <fullName evidence="8">Transcriptional repressor NrdR</fullName>
    </recommendedName>
</protein>
<evidence type="ECO:0000313" key="11">
    <source>
        <dbReference type="Proteomes" id="UP000468766"/>
    </source>
</evidence>
<keyword evidence="6 8" id="KW-0238">DNA-binding</keyword>
<evidence type="ECO:0000256" key="8">
    <source>
        <dbReference type="HAMAP-Rule" id="MF_00440"/>
    </source>
</evidence>
<dbReference type="InterPro" id="IPR005144">
    <property type="entry name" value="ATP-cone_dom"/>
</dbReference>
<dbReference type="GO" id="GO:0003677">
    <property type="term" value="F:DNA binding"/>
    <property type="evidence" value="ECO:0007669"/>
    <property type="project" value="UniProtKB-KW"/>
</dbReference>
<dbReference type="RefSeq" id="WP_151618033.1">
    <property type="nucleotide sequence ID" value="NZ_WBXO01000001.1"/>
</dbReference>
<keyword evidence="8" id="KW-0479">Metal-binding</keyword>
<keyword evidence="1 8" id="KW-0678">Repressor</keyword>
<comment type="function">
    <text evidence="8">Negatively regulates transcription of bacterial ribonucleotide reductase nrd genes and operons by binding to NrdR-boxes.</text>
</comment>
<dbReference type="PANTHER" id="PTHR30455">
    <property type="entry name" value="TRANSCRIPTIONAL REPRESSOR NRDR"/>
    <property type="match status" value="1"/>
</dbReference>
<evidence type="ECO:0000313" key="10">
    <source>
        <dbReference type="EMBL" id="KAB2954515.1"/>
    </source>
</evidence>
<dbReference type="GO" id="GO:0045892">
    <property type="term" value="P:negative regulation of DNA-templated transcription"/>
    <property type="evidence" value="ECO:0007669"/>
    <property type="project" value="UniProtKB-UniRule"/>
</dbReference>
<evidence type="ECO:0000256" key="2">
    <source>
        <dbReference type="ARBA" id="ARBA00022741"/>
    </source>
</evidence>
<dbReference type="NCBIfam" id="TIGR00244">
    <property type="entry name" value="transcriptional regulator NrdR"/>
    <property type="match status" value="1"/>
</dbReference>
<keyword evidence="11" id="KW-1185">Reference proteome</keyword>
<dbReference type="PANTHER" id="PTHR30455:SF2">
    <property type="entry name" value="TRANSCRIPTIONAL REPRESSOR NRDR"/>
    <property type="match status" value="1"/>
</dbReference>
<dbReference type="PROSITE" id="PS51161">
    <property type="entry name" value="ATP_CONE"/>
    <property type="match status" value="1"/>
</dbReference>
<proteinExistence type="inferred from homology"/>
<dbReference type="Pfam" id="PF22811">
    <property type="entry name" value="Zn_ribbon_NrdR"/>
    <property type="match status" value="1"/>
</dbReference>
<dbReference type="EMBL" id="WBXO01000001">
    <property type="protein sequence ID" value="KAB2954515.1"/>
    <property type="molecule type" value="Genomic_DNA"/>
</dbReference>
<accession>A0A6I0EUR5</accession>
<dbReference type="AlphaFoldDB" id="A0A6I0EUR5"/>
<dbReference type="InterPro" id="IPR003796">
    <property type="entry name" value="RNR_NrdR-like"/>
</dbReference>
<sequence length="152" mass="18085">MNCLYCGHSETKVIDTRTVEDGRAIRRRRDCVECNRRYTTLEKVEETPLLVRKKDGSLEIFDREKLSRGLLKACEKRPVAMEEIEALVFSIERDLRNQYSREVTAQQIGEMVMEKLRYVDEVAYVRFASVYRQFKDINRFLEELENLLPKQK</sequence>
<dbReference type="Pfam" id="PF03477">
    <property type="entry name" value="ATP-cone"/>
    <property type="match status" value="1"/>
</dbReference>
<evidence type="ECO:0000256" key="1">
    <source>
        <dbReference type="ARBA" id="ARBA00022491"/>
    </source>
</evidence>
<evidence type="ECO:0000256" key="5">
    <source>
        <dbReference type="ARBA" id="ARBA00023015"/>
    </source>
</evidence>
<reference evidence="10 11" key="1">
    <citation type="submission" date="2019-10" db="EMBL/GenBank/DDBJ databases">
        <title>Whole-genome sequence of the extremophile Heliorestis acidaminivorans DSM 24790.</title>
        <authorList>
            <person name="Kyndt J.A."/>
            <person name="Meyer T.E."/>
        </authorList>
    </citation>
    <scope>NUCLEOTIDE SEQUENCE [LARGE SCALE GENOMIC DNA]</scope>
    <source>
        <strain evidence="10 11">DSM 24790</strain>
    </source>
</reference>
<gene>
    <name evidence="8 10" type="primary">nrdR</name>
    <name evidence="10" type="ORF">F9B85_02220</name>
</gene>
<evidence type="ECO:0000259" key="9">
    <source>
        <dbReference type="PROSITE" id="PS51161"/>
    </source>
</evidence>
<keyword evidence="2 8" id="KW-0547">Nucleotide-binding</keyword>
<feature type="zinc finger region" evidence="8">
    <location>
        <begin position="3"/>
        <end position="34"/>
    </location>
</feature>
<keyword evidence="4 8" id="KW-0067">ATP-binding</keyword>
<keyword evidence="5 8" id="KW-0805">Transcription regulation</keyword>
<dbReference type="HAMAP" id="MF_00440">
    <property type="entry name" value="NrdR"/>
    <property type="match status" value="1"/>
</dbReference>
<keyword evidence="3 8" id="KW-0862">Zinc</keyword>